<dbReference type="AlphaFoldDB" id="A0A6S6ZQM2"/>
<evidence type="ECO:0000313" key="3">
    <source>
        <dbReference type="Proteomes" id="UP000494214"/>
    </source>
</evidence>
<feature type="compositionally biased region" description="Low complexity" evidence="1">
    <location>
        <begin position="257"/>
        <end position="271"/>
    </location>
</feature>
<feature type="region of interest" description="Disordered" evidence="1">
    <location>
        <begin position="225"/>
        <end position="341"/>
    </location>
</feature>
<organism evidence="2 3">
    <name type="scientific">Achromobacter animicus</name>
    <dbReference type="NCBI Taxonomy" id="1389935"/>
    <lineage>
        <taxon>Bacteria</taxon>
        <taxon>Pseudomonadati</taxon>
        <taxon>Pseudomonadota</taxon>
        <taxon>Betaproteobacteria</taxon>
        <taxon>Burkholderiales</taxon>
        <taxon>Alcaligenaceae</taxon>
        <taxon>Achromobacter</taxon>
    </lineage>
</organism>
<keyword evidence="3" id="KW-1185">Reference proteome</keyword>
<evidence type="ECO:0000313" key="2">
    <source>
        <dbReference type="EMBL" id="CAB3692280.1"/>
    </source>
</evidence>
<accession>A0A6S6ZQM2</accession>
<dbReference type="EMBL" id="CADIJM010000003">
    <property type="protein sequence ID" value="CAB3692280.1"/>
    <property type="molecule type" value="Genomic_DNA"/>
</dbReference>
<name>A0A6S6ZQM2_9BURK</name>
<sequence length="464" mass="48506">MLGVKLRSENIDQFDVLGERGQAIHLVASQILTVLKGKRPDLLANFAVPQPSENGTRIDWYAPNPGAVIAWNAATKTEQSSALARLESVRAGVAQLRETVQAKGSSNDAALLGQLLKWILHHPDNSFVFLVDGQPVITFWGFVHSGADRSLDPLHALRPSAFAESVPQAPLLETATRPSLSSPGLPQVGASSPWWKRWWIWPLLLLALLALLFGLRACMPGLAPSSSLPVDTAPRDVGGSQTLPELPKPPGVTHWTAPAANGNGASSGLPATSGSAVSGEKLPVPGLNTPAESASALAGADQVAPATPPLAANDANSSAPGASDNSSGQRDVVPPSPAENKDALQIPVDAGEGNADFLNGNWRAGAGIQDRDTGQPLRLLYQFKNGEGNVTLNRHNGVQCSAPVSAAMSKGSLMINNSVEAQCSDGGTYEMPQIQCQPGATSIASCAGHYGDTRFPISMRRAQP</sequence>
<dbReference type="InterPro" id="IPR047774">
    <property type="entry name" value="SrfA-like"/>
</dbReference>
<evidence type="ECO:0008006" key="4">
    <source>
        <dbReference type="Google" id="ProtNLM"/>
    </source>
</evidence>
<protein>
    <recommendedName>
        <fullName evidence="4">Virulence effector protein</fullName>
    </recommendedName>
</protein>
<gene>
    <name evidence="2" type="ORF">LMG26690_02165</name>
</gene>
<dbReference type="RefSeq" id="WP_175123090.1">
    <property type="nucleotide sequence ID" value="NZ_CADIJM010000003.1"/>
</dbReference>
<reference evidence="2 3" key="1">
    <citation type="submission" date="2020-04" db="EMBL/GenBank/DDBJ databases">
        <authorList>
            <person name="De Canck E."/>
        </authorList>
    </citation>
    <scope>NUCLEOTIDE SEQUENCE [LARGE SCALE GENOMIC DNA]</scope>
    <source>
        <strain evidence="2 3">LMG 26690</strain>
    </source>
</reference>
<dbReference type="NCBIfam" id="NF040486">
    <property type="entry name" value="SrfA_fam"/>
    <property type="match status" value="1"/>
</dbReference>
<proteinExistence type="predicted"/>
<dbReference type="Proteomes" id="UP000494214">
    <property type="component" value="Unassembled WGS sequence"/>
</dbReference>
<feature type="compositionally biased region" description="Polar residues" evidence="1">
    <location>
        <begin position="314"/>
        <end position="329"/>
    </location>
</feature>
<evidence type="ECO:0000256" key="1">
    <source>
        <dbReference type="SAM" id="MobiDB-lite"/>
    </source>
</evidence>